<evidence type="ECO:0000313" key="7">
    <source>
        <dbReference type="Proteomes" id="UP000608579"/>
    </source>
</evidence>
<dbReference type="SMART" id="SM00154">
    <property type="entry name" value="ZnF_AN1"/>
    <property type="match status" value="1"/>
</dbReference>
<dbReference type="Proteomes" id="UP000608579">
    <property type="component" value="Unassembled WGS sequence"/>
</dbReference>
<reference evidence="6" key="1">
    <citation type="journal article" date="2020" name="ISME J.">
        <title>Gammaproteobacteria mediating utilization of methyl-, sulfur- and petroleum organic compounds in deep ocean hydrothermal plumes.</title>
        <authorList>
            <person name="Zhou Z."/>
            <person name="Liu Y."/>
            <person name="Pan J."/>
            <person name="Cron B.R."/>
            <person name="Toner B.M."/>
            <person name="Anantharaman K."/>
            <person name="Breier J.A."/>
            <person name="Dick G.J."/>
            <person name="Li M."/>
        </authorList>
    </citation>
    <scope>NUCLEOTIDE SEQUENCE</scope>
    <source>
        <strain evidence="6">SZUA-1515</strain>
    </source>
</reference>
<keyword evidence="1" id="KW-0479">Metal-binding</keyword>
<dbReference type="EMBL" id="DQVM01000113">
    <property type="protein sequence ID" value="HIQ30076.1"/>
    <property type="molecule type" value="Genomic_DNA"/>
</dbReference>
<dbReference type="InterPro" id="IPR000058">
    <property type="entry name" value="Znf_AN1"/>
</dbReference>
<name>A0A832ZZ81_CALS0</name>
<keyword evidence="2" id="KW-0863">Zinc-finger</keyword>
<dbReference type="SUPFAM" id="SSF118310">
    <property type="entry name" value="AN1-like Zinc finger"/>
    <property type="match status" value="1"/>
</dbReference>
<feature type="transmembrane region" description="Helical" evidence="4">
    <location>
        <begin position="146"/>
        <end position="163"/>
    </location>
</feature>
<keyword evidence="3" id="KW-0862">Zinc</keyword>
<dbReference type="PROSITE" id="PS51039">
    <property type="entry name" value="ZF_AN1"/>
    <property type="match status" value="1"/>
</dbReference>
<sequence length="260" mass="28455">MRCAVCGRDELLPFTCVYCGEHFCAEHRLPEKHSCLGIQAAKSPEEIKRREVEARRGEGWGYFQAPQPRVVRRVGYAGVMGREEPLHLLAGAALVALIGYSLNPRLISNPPVLAVLLAGFVASFIIHEIAHKLMAQSKGLFAEFRIYPLGAVITAITALLPFFKVIAPGAVRIVGSATRDEIGVIALVGPVTNIILAAAFALIAPAVPWFPFRYLAYLNAFIAFFNLIPFPPLDGHKVMSWNVTVWAILLVISLALLFIL</sequence>
<evidence type="ECO:0000256" key="4">
    <source>
        <dbReference type="SAM" id="Phobius"/>
    </source>
</evidence>
<evidence type="ECO:0000259" key="5">
    <source>
        <dbReference type="PROSITE" id="PS51039"/>
    </source>
</evidence>
<evidence type="ECO:0000256" key="1">
    <source>
        <dbReference type="ARBA" id="ARBA00022723"/>
    </source>
</evidence>
<evidence type="ECO:0000256" key="2">
    <source>
        <dbReference type="ARBA" id="ARBA00022771"/>
    </source>
</evidence>
<evidence type="ECO:0000256" key="3">
    <source>
        <dbReference type="ARBA" id="ARBA00022833"/>
    </source>
</evidence>
<feature type="transmembrane region" description="Helical" evidence="4">
    <location>
        <begin position="108"/>
        <end position="126"/>
    </location>
</feature>
<dbReference type="InterPro" id="IPR035896">
    <property type="entry name" value="AN1-like_Znf"/>
</dbReference>
<dbReference type="Pfam" id="PF01428">
    <property type="entry name" value="zf-AN1"/>
    <property type="match status" value="1"/>
</dbReference>
<keyword evidence="4" id="KW-0812">Transmembrane</keyword>
<feature type="transmembrane region" description="Helical" evidence="4">
    <location>
        <begin position="239"/>
        <end position="259"/>
    </location>
</feature>
<keyword evidence="4" id="KW-0472">Membrane</keyword>
<feature type="transmembrane region" description="Helical" evidence="4">
    <location>
        <begin position="86"/>
        <end position="102"/>
    </location>
</feature>
<dbReference type="AlphaFoldDB" id="A0A832ZZ81"/>
<proteinExistence type="predicted"/>
<keyword evidence="4" id="KW-1133">Transmembrane helix</keyword>
<feature type="domain" description="AN1-type" evidence="5">
    <location>
        <begin position="1"/>
        <end position="43"/>
    </location>
</feature>
<organism evidence="6 7">
    <name type="scientific">Caldiarchaeum subterraneum</name>
    <dbReference type="NCBI Taxonomy" id="311458"/>
    <lineage>
        <taxon>Archaea</taxon>
        <taxon>Nitrososphaerota</taxon>
        <taxon>Candidatus Caldarchaeales</taxon>
        <taxon>Candidatus Caldarchaeaceae</taxon>
        <taxon>Candidatus Caldarchaeum</taxon>
    </lineage>
</organism>
<gene>
    <name evidence="6" type="ORF">EYH45_05875</name>
</gene>
<protein>
    <recommendedName>
        <fullName evidence="5">AN1-type domain-containing protein</fullName>
    </recommendedName>
</protein>
<dbReference type="CDD" id="cd05709">
    <property type="entry name" value="S2P-M50"/>
    <property type="match status" value="1"/>
</dbReference>
<evidence type="ECO:0000313" key="6">
    <source>
        <dbReference type="EMBL" id="HIQ30076.1"/>
    </source>
</evidence>
<accession>A0A832ZZ81</accession>
<dbReference type="InterPro" id="IPR052348">
    <property type="entry name" value="Metallopeptidase_M50B"/>
</dbReference>
<dbReference type="Gene3D" id="4.10.1110.10">
    <property type="entry name" value="AN1-like Zinc finger"/>
    <property type="match status" value="1"/>
</dbReference>
<dbReference type="PANTHER" id="PTHR35864">
    <property type="entry name" value="ZINC METALLOPROTEASE MJ0611-RELATED"/>
    <property type="match status" value="1"/>
</dbReference>
<feature type="transmembrane region" description="Helical" evidence="4">
    <location>
        <begin position="183"/>
        <end position="207"/>
    </location>
</feature>
<dbReference type="GO" id="GO:0008270">
    <property type="term" value="F:zinc ion binding"/>
    <property type="evidence" value="ECO:0007669"/>
    <property type="project" value="UniProtKB-KW"/>
</dbReference>
<comment type="caution">
    <text evidence="6">The sequence shown here is derived from an EMBL/GenBank/DDBJ whole genome shotgun (WGS) entry which is preliminary data.</text>
</comment>
<feature type="transmembrane region" description="Helical" evidence="4">
    <location>
        <begin position="214"/>
        <end position="233"/>
    </location>
</feature>
<dbReference type="PANTHER" id="PTHR35864:SF1">
    <property type="entry name" value="ZINC METALLOPROTEASE YWHC-RELATED"/>
    <property type="match status" value="1"/>
</dbReference>